<evidence type="ECO:0000256" key="2">
    <source>
        <dbReference type="ARBA" id="ARBA00022980"/>
    </source>
</evidence>
<dbReference type="HAMAP" id="MF_00291_B">
    <property type="entry name" value="Ribosomal_uS2_B"/>
    <property type="match status" value="1"/>
</dbReference>
<proteinExistence type="inferred from homology"/>
<dbReference type="GO" id="GO:0003735">
    <property type="term" value="F:structural constituent of ribosome"/>
    <property type="evidence" value="ECO:0007669"/>
    <property type="project" value="InterPro"/>
</dbReference>
<dbReference type="GO" id="GO:0005763">
    <property type="term" value="C:mitochondrial small ribosomal subunit"/>
    <property type="evidence" value="ECO:0007669"/>
    <property type="project" value="TreeGrafter"/>
</dbReference>
<sequence>MTTQAVELAMHRCSLTLGQGHRVTVSARPWHGVRTLSGLDKTAAKTQRYGGDGMGSRLVPKPLLSTKRKQRRIAEGTMTLRADSVVKRQGGAWTKPHEFGDKKLSPAEQYIEYRRFRKQTQGLGSKVEQRYVPGELIANPAGPEDVTLEMLMAAQTHMGHCTSLWNPSNSRYIYGARQGIHIISLETTAAHLRRAARVVEGVSYNGGLILFTGTRKGQMEIVTMAAELSGGCHLFTKWIPGGITNRDVILQFKDIKVVNHMDHEIKGFEAYKNIARPLLPDLVVCLNPLENYVLLQECANKGIPTIGIIDTNVEPSWVTYTIPANDDSLRAVAVIAGVLGKAGQRGKDQRLREAAQGSVPWSTPEALRRHMRKEVLAALRKKQAAMAMAMNKDEEKEQGGEEDEHKLLRKRYDDEMFDVGDEEMLAILGKASMGGGPQDVGGGESRLREKE</sequence>
<reference evidence="5 6" key="1">
    <citation type="submission" date="2017-06" db="EMBL/GenBank/DDBJ databases">
        <title>Ant-infecting Ophiocordyceps genomes reveal a high diversity of potential behavioral manipulation genes and a possible major role for enterotoxins.</title>
        <authorList>
            <person name="De Bekker C."/>
            <person name="Evans H.C."/>
            <person name="Brachmann A."/>
            <person name="Hughes D.P."/>
        </authorList>
    </citation>
    <scope>NUCLEOTIDE SEQUENCE [LARGE SCALE GENOMIC DNA]</scope>
    <source>
        <strain evidence="5 6">1348a</strain>
    </source>
</reference>
<dbReference type="Pfam" id="PF00318">
    <property type="entry name" value="Ribosomal_S2"/>
    <property type="match status" value="1"/>
</dbReference>
<evidence type="ECO:0000313" key="6">
    <source>
        <dbReference type="Proteomes" id="UP000224854"/>
    </source>
</evidence>
<keyword evidence="2" id="KW-0689">Ribosomal protein</keyword>
<dbReference type="GO" id="GO:0006412">
    <property type="term" value="P:translation"/>
    <property type="evidence" value="ECO:0007669"/>
    <property type="project" value="InterPro"/>
</dbReference>
<dbReference type="CDD" id="cd01425">
    <property type="entry name" value="RPS2"/>
    <property type="match status" value="1"/>
</dbReference>
<dbReference type="PANTHER" id="PTHR12534:SF0">
    <property type="entry name" value="SMALL RIBOSOMAL SUBUNIT PROTEIN US2M"/>
    <property type="match status" value="1"/>
</dbReference>
<keyword evidence="6" id="KW-1185">Reference proteome</keyword>
<gene>
    <name evidence="5" type="ORF">CDD82_662</name>
</gene>
<dbReference type="PROSITE" id="PS00962">
    <property type="entry name" value="RIBOSOMAL_S2_1"/>
    <property type="match status" value="1"/>
</dbReference>
<comment type="similarity">
    <text evidence="1">Belongs to the universal ribosomal protein uS2 family.</text>
</comment>
<evidence type="ECO:0008006" key="7">
    <source>
        <dbReference type="Google" id="ProtNLM"/>
    </source>
</evidence>
<dbReference type="PANTHER" id="PTHR12534">
    <property type="entry name" value="30S RIBOSOMAL PROTEIN S2 PROKARYOTIC AND ORGANELLAR"/>
    <property type="match status" value="1"/>
</dbReference>
<dbReference type="InterPro" id="IPR005706">
    <property type="entry name" value="Ribosomal_uS2_bac/mit/plastid"/>
</dbReference>
<feature type="region of interest" description="Disordered" evidence="4">
    <location>
        <begin position="429"/>
        <end position="451"/>
    </location>
</feature>
<comment type="caution">
    <text evidence="5">The sequence shown here is derived from an EMBL/GenBank/DDBJ whole genome shotgun (WGS) entry which is preliminary data.</text>
</comment>
<dbReference type="SUPFAM" id="SSF52313">
    <property type="entry name" value="Ribosomal protein S2"/>
    <property type="match status" value="1"/>
</dbReference>
<accession>A0A2C5YMP7</accession>
<dbReference type="InterPro" id="IPR018130">
    <property type="entry name" value="Ribosomal_uS2_CS"/>
</dbReference>
<dbReference type="NCBIfam" id="TIGR01011">
    <property type="entry name" value="rpsB_bact"/>
    <property type="match status" value="1"/>
</dbReference>
<feature type="compositionally biased region" description="Gly residues" evidence="4">
    <location>
        <begin position="432"/>
        <end position="444"/>
    </location>
</feature>
<dbReference type="OrthoDB" id="2320368at2759"/>
<dbReference type="Proteomes" id="UP000224854">
    <property type="component" value="Unassembled WGS sequence"/>
</dbReference>
<dbReference type="InterPro" id="IPR001865">
    <property type="entry name" value="Ribosomal_uS2"/>
</dbReference>
<dbReference type="InterPro" id="IPR023591">
    <property type="entry name" value="Ribosomal_uS2_flav_dom_sf"/>
</dbReference>
<evidence type="ECO:0000256" key="1">
    <source>
        <dbReference type="ARBA" id="ARBA00006242"/>
    </source>
</evidence>
<evidence type="ECO:0000313" key="5">
    <source>
        <dbReference type="EMBL" id="PHH68294.1"/>
    </source>
</evidence>
<dbReference type="AlphaFoldDB" id="A0A2C5YMP7"/>
<name>A0A2C5YMP7_9HYPO</name>
<protein>
    <recommendedName>
        <fullName evidence="7">Ribosomal protein S2</fullName>
    </recommendedName>
</protein>
<dbReference type="EMBL" id="NJEU01001166">
    <property type="protein sequence ID" value="PHH68294.1"/>
    <property type="molecule type" value="Genomic_DNA"/>
</dbReference>
<evidence type="ECO:0000256" key="4">
    <source>
        <dbReference type="SAM" id="MobiDB-lite"/>
    </source>
</evidence>
<dbReference type="PRINTS" id="PR00395">
    <property type="entry name" value="RIBOSOMALS2"/>
</dbReference>
<keyword evidence="3" id="KW-0687">Ribonucleoprotein</keyword>
<dbReference type="Gene3D" id="3.40.50.10490">
    <property type="entry name" value="Glucose-6-phosphate isomerase like protein, domain 1"/>
    <property type="match status" value="1"/>
</dbReference>
<evidence type="ECO:0000256" key="3">
    <source>
        <dbReference type="ARBA" id="ARBA00023274"/>
    </source>
</evidence>
<organism evidence="5 6">
    <name type="scientific">Ophiocordyceps australis</name>
    <dbReference type="NCBI Taxonomy" id="1399860"/>
    <lineage>
        <taxon>Eukaryota</taxon>
        <taxon>Fungi</taxon>
        <taxon>Dikarya</taxon>
        <taxon>Ascomycota</taxon>
        <taxon>Pezizomycotina</taxon>
        <taxon>Sordariomycetes</taxon>
        <taxon>Hypocreomycetidae</taxon>
        <taxon>Hypocreales</taxon>
        <taxon>Ophiocordycipitaceae</taxon>
        <taxon>Ophiocordyceps</taxon>
    </lineage>
</organism>